<keyword evidence="4" id="KW-1185">Reference proteome</keyword>
<evidence type="ECO:0008006" key="5">
    <source>
        <dbReference type="Google" id="ProtNLM"/>
    </source>
</evidence>
<accession>A0AA47MT28</accession>
<proteinExistence type="predicted"/>
<dbReference type="EMBL" id="JAOPHQ010001994">
    <property type="protein sequence ID" value="KAK0148849.1"/>
    <property type="molecule type" value="Genomic_DNA"/>
</dbReference>
<feature type="compositionally biased region" description="Basic and acidic residues" evidence="1">
    <location>
        <begin position="212"/>
        <end position="222"/>
    </location>
</feature>
<dbReference type="PANTHER" id="PTHR31025:SF19">
    <property type="entry name" value="SI:CH73-42K18.1-RELATED"/>
    <property type="match status" value="1"/>
</dbReference>
<feature type="region of interest" description="Disordered" evidence="1">
    <location>
        <begin position="209"/>
        <end position="250"/>
    </location>
</feature>
<evidence type="ECO:0000313" key="4">
    <source>
        <dbReference type="Proteomes" id="UP001174136"/>
    </source>
</evidence>
<dbReference type="EMBL" id="JAOPHQ010002629">
    <property type="protein sequence ID" value="KAK0146082.1"/>
    <property type="molecule type" value="Genomic_DNA"/>
</dbReference>
<organism evidence="2 4">
    <name type="scientific">Merluccius polli</name>
    <name type="common">Benguela hake</name>
    <name type="synonym">Merluccius cadenati</name>
    <dbReference type="NCBI Taxonomy" id="89951"/>
    <lineage>
        <taxon>Eukaryota</taxon>
        <taxon>Metazoa</taxon>
        <taxon>Chordata</taxon>
        <taxon>Craniata</taxon>
        <taxon>Vertebrata</taxon>
        <taxon>Euteleostomi</taxon>
        <taxon>Actinopterygii</taxon>
        <taxon>Neopterygii</taxon>
        <taxon>Teleostei</taxon>
        <taxon>Neoteleostei</taxon>
        <taxon>Acanthomorphata</taxon>
        <taxon>Zeiogadaria</taxon>
        <taxon>Gadariae</taxon>
        <taxon>Gadiformes</taxon>
        <taxon>Gadoidei</taxon>
        <taxon>Merlucciidae</taxon>
        <taxon>Merluccius</taxon>
    </lineage>
</organism>
<evidence type="ECO:0000313" key="2">
    <source>
        <dbReference type="EMBL" id="KAK0146082.1"/>
    </source>
</evidence>
<sequence>MLLRVIISPQDIRKLRFDSVPHSVDGLKLMLKNTLQLRSSFDLQYEDEDCKDFCNLTLKFGSALLSSPLTSSSAVPSPPASSLSSHTEYFEGRRSQQWPTDFPIPTFLYDVEQRLRQGNDSFRKDGALLSISRDIKSEILEKIAEAIYSFKTYPTPEHFGHVAKALIKKHPCLKEPGSTSGWYGWKHSIMFKMGNYRQKLKAAGCRELMVNSEKRGPGDTRGKRNKVKKPRRSETNFLPDLPQGRDNRSLEEDREKMVQEMRKTTPNLAYIDDAMNATYALRRQEIVEEEPPVAEMTVRWPALFTETGKIVKEFTRLTSMDINSFYEGLDSHLHKLLQLFRLKRFEEIEEMTSLMESLDKDRCEVSSGMFKIIQEVVHNGQDYICNFSVYALYGKASLKHRHLLFFVCFCIKPTEPEEDVIKGMVIGLLLVVEDVKEPLPASYKEVAIVIEEKIVMRHLGDVPNAFVNMMGLLYMLNLSYPKDLKYTFEVIQRLFMGIGSEVCTPKVHSLKNKLLG</sequence>
<comment type="caution">
    <text evidence="2">The sequence shown here is derived from an EMBL/GenBank/DDBJ whole genome shotgun (WGS) entry which is preliminary data.</text>
</comment>
<dbReference type="AlphaFoldDB" id="A0AA47MT28"/>
<dbReference type="PANTHER" id="PTHR31025">
    <property type="entry name" value="SI:CH211-196P9.1-RELATED"/>
    <property type="match status" value="1"/>
</dbReference>
<dbReference type="Proteomes" id="UP001174136">
    <property type="component" value="Unassembled WGS sequence"/>
</dbReference>
<reference evidence="2" key="1">
    <citation type="journal article" date="2023" name="Front. Mar. Sci.">
        <title>A new Merluccius polli reference genome to investigate the effects of global change in West African waters.</title>
        <authorList>
            <person name="Mateo J.L."/>
            <person name="Blanco-Fernandez C."/>
            <person name="Garcia-Vazquez E."/>
            <person name="Machado-Schiaffino G."/>
        </authorList>
    </citation>
    <scope>NUCLEOTIDE SEQUENCE</scope>
    <source>
        <strain evidence="2">C29</strain>
        <tissue evidence="2">Fin</tissue>
    </source>
</reference>
<evidence type="ECO:0000313" key="3">
    <source>
        <dbReference type="EMBL" id="KAK0148849.1"/>
    </source>
</evidence>
<protein>
    <recommendedName>
        <fullName evidence="5">Sterile alpha motif domain containing 3</fullName>
    </recommendedName>
</protein>
<gene>
    <name evidence="3" type="ORF">N1851_010703</name>
    <name evidence="2" type="ORF">N1851_014653</name>
</gene>
<name>A0AA47MT28_MERPO</name>
<evidence type="ECO:0000256" key="1">
    <source>
        <dbReference type="SAM" id="MobiDB-lite"/>
    </source>
</evidence>